<dbReference type="RefSeq" id="WP_002687902.1">
    <property type="nucleotide sequence ID" value="NZ_UFTJ01000003.1"/>
</dbReference>
<evidence type="ECO:0000313" key="5">
    <source>
        <dbReference type="Proteomes" id="UP000255515"/>
    </source>
</evidence>
<proteinExistence type="predicted"/>
<feature type="domain" description="DUF4886" evidence="2">
    <location>
        <begin position="59"/>
        <end position="235"/>
    </location>
</feature>
<dbReference type="CDD" id="cd00229">
    <property type="entry name" value="SGNH_hydrolase"/>
    <property type="match status" value="1"/>
</dbReference>
<dbReference type="Gene3D" id="2.60.40.10">
    <property type="entry name" value="Immunoglobulins"/>
    <property type="match status" value="1"/>
</dbReference>
<gene>
    <name evidence="4" type="ORF">NCTC11661_02054</name>
</gene>
<dbReference type="InterPro" id="IPR013783">
    <property type="entry name" value="Ig-like_fold"/>
</dbReference>
<dbReference type="InterPro" id="IPR035986">
    <property type="entry name" value="PKD_dom_sf"/>
</dbReference>
<dbReference type="Pfam" id="PF16227">
    <property type="entry name" value="DUF4886"/>
    <property type="match status" value="1"/>
</dbReference>
<dbReference type="InterPro" id="IPR032616">
    <property type="entry name" value="DUF4886"/>
</dbReference>
<organism evidence="4 5">
    <name type="scientific">Bergeyella zoohelcum</name>
    <dbReference type="NCBI Taxonomy" id="1015"/>
    <lineage>
        <taxon>Bacteria</taxon>
        <taxon>Pseudomonadati</taxon>
        <taxon>Bacteroidota</taxon>
        <taxon>Flavobacteriia</taxon>
        <taxon>Flavobacteriales</taxon>
        <taxon>Weeksellaceae</taxon>
        <taxon>Bergeyella</taxon>
    </lineage>
</organism>
<dbReference type="InterPro" id="IPR026444">
    <property type="entry name" value="Secre_tail"/>
</dbReference>
<dbReference type="NCBIfam" id="TIGR04183">
    <property type="entry name" value="Por_Secre_tail"/>
    <property type="match status" value="1"/>
</dbReference>
<accession>A0A380ZU82</accession>
<dbReference type="InterPro" id="IPR036514">
    <property type="entry name" value="SGNH_hydro_sf"/>
</dbReference>
<evidence type="ECO:0000259" key="2">
    <source>
        <dbReference type="Pfam" id="PF16227"/>
    </source>
</evidence>
<dbReference type="Pfam" id="PF18962">
    <property type="entry name" value="Por_Secre_tail"/>
    <property type="match status" value="1"/>
</dbReference>
<feature type="domain" description="Secretion system C-terminal sorting" evidence="3">
    <location>
        <begin position="340"/>
        <end position="407"/>
    </location>
</feature>
<reference evidence="4 5" key="1">
    <citation type="submission" date="2018-06" db="EMBL/GenBank/DDBJ databases">
        <authorList>
            <consortium name="Pathogen Informatics"/>
            <person name="Doyle S."/>
        </authorList>
    </citation>
    <scope>NUCLEOTIDE SEQUENCE [LARGE SCALE GENOMIC DNA]</scope>
    <source>
        <strain evidence="4 5">NCTC11661</strain>
    </source>
</reference>
<dbReference type="AlphaFoldDB" id="A0A380ZU82"/>
<name>A0A380ZU82_9FLAO</name>
<sequence length="408" mass="45513">MKKHVTIFILLFVVFPFWGQEKVLFIGNSLTYFHDIPLLFKQIANSKGKHVDVHSFTQGGAGLADHIANPALFTKINSEMWDIVIIQPGSGESGGVTAPATQTAQLVQTIINAVKTQNPCARIYLYEISNGVRADNNVPNYASYQTTQTLIKNTITAIAHQVQIPFIPAGEAFRAHYTQHQDLLLHPRYNDIHQNLNGAYMVACTAFGTIYQQPVFPSSFISTIPNTRAEYLQNVADTTVFGNPTEWLIGVYQPHALFSANVQNSTVSVTNHSTHYDSLSWDFNGEFTSTAAAPSYTFHSLGQKTITLTIVKNNCSYQYRQIVDITTLSTQETKSSTVEIYPNPFSEKIHIRTEEKIAQITLYDASGKKVFIENHPQNTISVSHLPKGHYILDILLKNGSTITKKMIK</sequence>
<protein>
    <submittedName>
        <fullName evidence="4">Por secretion system C-terminal sorting domain</fullName>
    </submittedName>
</protein>
<evidence type="ECO:0000313" key="4">
    <source>
        <dbReference type="EMBL" id="SUV52907.1"/>
    </source>
</evidence>
<keyword evidence="1" id="KW-0732">Signal</keyword>
<dbReference type="SUPFAM" id="SSF49299">
    <property type="entry name" value="PKD domain"/>
    <property type="match status" value="1"/>
</dbReference>
<dbReference type="EMBL" id="UFTJ01000003">
    <property type="protein sequence ID" value="SUV52907.1"/>
    <property type="molecule type" value="Genomic_DNA"/>
</dbReference>
<dbReference type="SUPFAM" id="SSF52266">
    <property type="entry name" value="SGNH hydrolase"/>
    <property type="match status" value="1"/>
</dbReference>
<dbReference type="Gene3D" id="3.40.50.1110">
    <property type="entry name" value="SGNH hydrolase"/>
    <property type="match status" value="1"/>
</dbReference>
<dbReference type="Proteomes" id="UP000255515">
    <property type="component" value="Unassembled WGS sequence"/>
</dbReference>
<dbReference type="GO" id="GO:0016788">
    <property type="term" value="F:hydrolase activity, acting on ester bonds"/>
    <property type="evidence" value="ECO:0007669"/>
    <property type="project" value="UniProtKB-ARBA"/>
</dbReference>
<evidence type="ECO:0000259" key="3">
    <source>
        <dbReference type="Pfam" id="PF18962"/>
    </source>
</evidence>
<evidence type="ECO:0000256" key="1">
    <source>
        <dbReference type="ARBA" id="ARBA00022729"/>
    </source>
</evidence>